<keyword evidence="1" id="KW-0732">Signal</keyword>
<evidence type="ECO:0008006" key="4">
    <source>
        <dbReference type="Google" id="ProtNLM"/>
    </source>
</evidence>
<dbReference type="Pfam" id="PF09694">
    <property type="entry name" value="Gcw_chp"/>
    <property type="match status" value="1"/>
</dbReference>
<proteinExistence type="predicted"/>
<evidence type="ECO:0000313" key="2">
    <source>
        <dbReference type="EMBL" id="OQX00716.1"/>
    </source>
</evidence>
<feature type="chain" id="PRO_5013186212" description="Porin domain-containing protein" evidence="1">
    <location>
        <begin position="38"/>
        <end position="243"/>
    </location>
</feature>
<evidence type="ECO:0000256" key="1">
    <source>
        <dbReference type="SAM" id="SignalP"/>
    </source>
</evidence>
<accession>A0A1Y1Q9L1</accession>
<name>A0A1Y1Q9L1_9GAMM</name>
<reference evidence="2 3" key="1">
    <citation type="submission" date="2017-01" db="EMBL/GenBank/DDBJ databases">
        <title>Novel large sulfur bacteria in the metagenomes of groundwater-fed chemosynthetic microbial mats in the Lake Huron basin.</title>
        <authorList>
            <person name="Sharrar A.M."/>
            <person name="Flood B.E."/>
            <person name="Bailey J.V."/>
            <person name="Jones D.S."/>
            <person name="Biddanda B."/>
            <person name="Ruberg S.A."/>
            <person name="Marcus D.N."/>
            <person name="Dick G.J."/>
        </authorList>
    </citation>
    <scope>NUCLEOTIDE SEQUENCE [LARGE SCALE GENOMIC DNA]</scope>
    <source>
        <strain evidence="2">A8</strain>
    </source>
</reference>
<feature type="signal peptide" evidence="1">
    <location>
        <begin position="1"/>
        <end position="37"/>
    </location>
</feature>
<sequence length="243" mass="25884">MFGVKQKIYFRGDYVMKKTLLSMAVVGALFIATQAQAGASANVGVTNNYIWRGITQTQDSPALQAGLDYAHDSGLYAGTWVSNTEFAGDATGPELDLYAGYKKDLKGEAAVDVGVINYSYPDDNSAEFTEAYAKASLMGASAEVDYTIDSKDTTEAVQKGDVYLGLGYSKEISGITYGGKVGRYNFKADGADYSNVQLSATKSFEKVGDVTLAVDKASGGTAEAVNGDSDPRVSVLWKKSFDF</sequence>
<dbReference type="NCBIfam" id="TIGR02001">
    <property type="entry name" value="gcw_chp"/>
    <property type="match status" value="1"/>
</dbReference>
<dbReference type="InterPro" id="IPR010239">
    <property type="entry name" value="CHP02001"/>
</dbReference>
<dbReference type="AlphaFoldDB" id="A0A1Y1Q9L1"/>
<dbReference type="EMBL" id="MTEJ01000627">
    <property type="protein sequence ID" value="OQX00716.1"/>
    <property type="molecule type" value="Genomic_DNA"/>
</dbReference>
<evidence type="ECO:0000313" key="3">
    <source>
        <dbReference type="Proteomes" id="UP000192491"/>
    </source>
</evidence>
<gene>
    <name evidence="2" type="ORF">BWK73_47805</name>
</gene>
<dbReference type="Proteomes" id="UP000192491">
    <property type="component" value="Unassembled WGS sequence"/>
</dbReference>
<comment type="caution">
    <text evidence="2">The sequence shown here is derived from an EMBL/GenBank/DDBJ whole genome shotgun (WGS) entry which is preliminary data.</text>
</comment>
<protein>
    <recommendedName>
        <fullName evidence="4">Porin domain-containing protein</fullName>
    </recommendedName>
</protein>
<organism evidence="2 3">
    <name type="scientific">Thiothrix lacustris</name>
    <dbReference type="NCBI Taxonomy" id="525917"/>
    <lineage>
        <taxon>Bacteria</taxon>
        <taxon>Pseudomonadati</taxon>
        <taxon>Pseudomonadota</taxon>
        <taxon>Gammaproteobacteria</taxon>
        <taxon>Thiotrichales</taxon>
        <taxon>Thiotrichaceae</taxon>
        <taxon>Thiothrix</taxon>
    </lineage>
</organism>